<reference evidence="3" key="1">
    <citation type="journal article" date="2019" name="bioRxiv">
        <title>Genomics, evolutionary history and diagnostics of the Alternaria alternata species group including apple and Asian pear pathotypes.</title>
        <authorList>
            <person name="Armitage A.D."/>
            <person name="Cockerton H.M."/>
            <person name="Sreenivasaprasad S."/>
            <person name="Woodhall J.W."/>
            <person name="Lane C.R."/>
            <person name="Harrison R.J."/>
            <person name="Clarkson J.P."/>
        </authorList>
    </citation>
    <scope>NUCLEOTIDE SEQUENCE [LARGE SCALE GENOMIC DNA]</scope>
    <source>
        <strain evidence="3">FERA 1082</strain>
    </source>
</reference>
<evidence type="ECO:0000256" key="1">
    <source>
        <dbReference type="SAM" id="MobiDB-lite"/>
    </source>
</evidence>
<evidence type="ECO:0000313" key="3">
    <source>
        <dbReference type="Proteomes" id="UP000292402"/>
    </source>
</evidence>
<gene>
    <name evidence="2" type="ORF">AA0114_g3888</name>
</gene>
<dbReference type="Proteomes" id="UP000292402">
    <property type="component" value="Unassembled WGS sequence"/>
</dbReference>
<sequence length="120" mass="12931">MAADGAIRRGQADGSTRQLHWGEQDAPIECSVMLVYYSFRTLSEGTTARLKAVDHHDIQGSKWPVGASADQVQGIQRGSGWHLTSEWEDGFSMMVEDEGDAVRLSGRVLAGVGAKAGDLK</sequence>
<comment type="caution">
    <text evidence="2">The sequence shown here is derived from an EMBL/GenBank/DDBJ whole genome shotgun (WGS) entry which is preliminary data.</text>
</comment>
<accession>A0A4Q4MNF7</accession>
<name>A0A4Q4MNF7_9PLEO</name>
<feature type="compositionally biased region" description="Basic and acidic residues" evidence="1">
    <location>
        <begin position="1"/>
        <end position="11"/>
    </location>
</feature>
<feature type="region of interest" description="Disordered" evidence="1">
    <location>
        <begin position="1"/>
        <end position="21"/>
    </location>
</feature>
<organism evidence="2 3">
    <name type="scientific">Alternaria tenuissima</name>
    <dbReference type="NCBI Taxonomy" id="119927"/>
    <lineage>
        <taxon>Eukaryota</taxon>
        <taxon>Fungi</taxon>
        <taxon>Dikarya</taxon>
        <taxon>Ascomycota</taxon>
        <taxon>Pezizomycotina</taxon>
        <taxon>Dothideomycetes</taxon>
        <taxon>Pleosporomycetidae</taxon>
        <taxon>Pleosporales</taxon>
        <taxon>Pleosporineae</taxon>
        <taxon>Pleosporaceae</taxon>
        <taxon>Alternaria</taxon>
        <taxon>Alternaria sect. Alternaria</taxon>
        <taxon>Alternaria alternata complex</taxon>
    </lineage>
</organism>
<proteinExistence type="predicted"/>
<evidence type="ECO:0000313" key="2">
    <source>
        <dbReference type="EMBL" id="RYN54445.1"/>
    </source>
</evidence>
<protein>
    <submittedName>
        <fullName evidence="2">Uncharacterized protein</fullName>
    </submittedName>
</protein>
<dbReference type="AlphaFoldDB" id="A0A4Q4MNF7"/>
<dbReference type="EMBL" id="PDXA01000010">
    <property type="protein sequence ID" value="RYN54445.1"/>
    <property type="molecule type" value="Genomic_DNA"/>
</dbReference>